<accession>A0A550JGM8</accession>
<dbReference type="EMBL" id="VJVV01000004">
    <property type="protein sequence ID" value="TRO82367.1"/>
    <property type="molecule type" value="Genomic_DNA"/>
</dbReference>
<dbReference type="AlphaFoldDB" id="A0A550JGM8"/>
<dbReference type="Proteomes" id="UP000317155">
    <property type="component" value="Unassembled WGS sequence"/>
</dbReference>
<proteinExistence type="predicted"/>
<evidence type="ECO:0000313" key="1">
    <source>
        <dbReference type="EMBL" id="TRO82367.1"/>
    </source>
</evidence>
<sequence length="241" mass="26471">MKIDQLSKAINKADQSSLTKALLLLLSPHTTPVFGSAKSIEHEVAAIRALQELQILSQTPDEFELVMSLRITKQKARNLLYQSALRQPVDAGSINANLRKLLSNPRVLKEDDKIYIEVPDPFMMDNLRQRVRQLGFLSDGSFSSSVAKLSTAALSALIENLIPKEEQQIISQKLKKQGIKGDDLSSLISGVLSQLGKKVAGAAGEKIAENIGDKVGEFLFEGAKSTFDWVHDVCLRMNANT</sequence>
<protein>
    <submittedName>
        <fullName evidence="1">Uncharacterized protein</fullName>
    </submittedName>
</protein>
<comment type="caution">
    <text evidence="1">The sequence shown here is derived from an EMBL/GenBank/DDBJ whole genome shotgun (WGS) entry which is preliminary data.</text>
</comment>
<keyword evidence="2" id="KW-1185">Reference proteome</keyword>
<dbReference type="OrthoDB" id="1493121at2"/>
<name>A0A550JGM8_9BACT</name>
<reference evidence="1 2" key="1">
    <citation type="submission" date="2019-07" db="EMBL/GenBank/DDBJ databases">
        <title>Insights of Desulfuromonas acetexigens electromicrobiology.</title>
        <authorList>
            <person name="Katuri K."/>
            <person name="Sapireddy V."/>
            <person name="Shaw D.R."/>
            <person name="Saikaly P."/>
        </authorList>
    </citation>
    <scope>NUCLEOTIDE SEQUENCE [LARGE SCALE GENOMIC DNA]</scope>
    <source>
        <strain evidence="1 2">2873</strain>
    </source>
</reference>
<dbReference type="RefSeq" id="WP_140396649.1">
    <property type="nucleotide sequence ID" value="NZ_FOJJ01000034.1"/>
</dbReference>
<evidence type="ECO:0000313" key="2">
    <source>
        <dbReference type="Proteomes" id="UP000317155"/>
    </source>
</evidence>
<organism evidence="1 2">
    <name type="scientific">Trichloromonas acetexigens</name>
    <dbReference type="NCBI Taxonomy" id="38815"/>
    <lineage>
        <taxon>Bacteria</taxon>
        <taxon>Pseudomonadati</taxon>
        <taxon>Thermodesulfobacteriota</taxon>
        <taxon>Desulfuromonadia</taxon>
        <taxon>Desulfuromonadales</taxon>
        <taxon>Trichloromonadaceae</taxon>
        <taxon>Trichloromonas</taxon>
    </lineage>
</organism>
<gene>
    <name evidence="1" type="ORF">FL622_07255</name>
</gene>